<evidence type="ECO:0000256" key="6">
    <source>
        <dbReference type="ARBA" id="ARBA00025804"/>
    </source>
</evidence>
<proteinExistence type="inferred from homology"/>
<sequence>MASTSTASSSQSSLPPSAFNPRRHVGVHAERVTDVSSTEYPGHYPDEDHSWDLAKFKENLRVEVKRLSQRSIEFDLVGVDASISNAFRRILIAEVPTIAIENVYVWNNTSVIHDEVLAHRIGLVPLNVDPTLFEFRDESNRQPTDRNTIVFKLQVECRVDTDTPKEKGAPKRYVNEIVRSGDLVWVPQGEQEAVMSHTKPGPTNKASRNIVLAKLRPGQEIEMDLHAIKGVGKEHAKWSPVATASYRLHPLIILKPDKPVPPEHAHKFAKCFSPGVIQVGPNGEISVDERSLRNESMSREVLRHKEFEGCVELKRIRDWFIFNVESEGPYKPQDLFAESIKVMRQKLTNIRQAAEALSADVDGAGVHPNGVATADGDVEMAGV</sequence>
<dbReference type="SMART" id="SM00662">
    <property type="entry name" value="RPOLD"/>
    <property type="match status" value="1"/>
</dbReference>
<dbReference type="Gene3D" id="2.170.120.12">
    <property type="entry name" value="DNA-directed RNA polymerase, insert domain"/>
    <property type="match status" value="1"/>
</dbReference>
<dbReference type="GeneID" id="63821693"/>
<dbReference type="PANTHER" id="PTHR11800">
    <property type="entry name" value="DNA-DIRECTED RNA POLYMERASE"/>
    <property type="match status" value="1"/>
</dbReference>
<dbReference type="InterPro" id="IPR011262">
    <property type="entry name" value="DNA-dir_RNA_pol_insert"/>
</dbReference>
<evidence type="ECO:0000313" key="10">
    <source>
        <dbReference type="Proteomes" id="UP000076871"/>
    </source>
</evidence>
<feature type="region of interest" description="Disordered" evidence="7">
    <location>
        <begin position="1"/>
        <end position="27"/>
    </location>
</feature>
<evidence type="ECO:0000313" key="9">
    <source>
        <dbReference type="EMBL" id="KZT04796.1"/>
    </source>
</evidence>
<comment type="similarity">
    <text evidence="6">Belongs to the archaeal Rpo3/eukaryotic RPB3 RNA polymerase subunit family.</text>
</comment>
<dbReference type="InterPro" id="IPR011263">
    <property type="entry name" value="DNA-dir_RNA_pol_RpoA/D/Rpb3"/>
</dbReference>
<dbReference type="InterPro" id="IPR036643">
    <property type="entry name" value="RNApol_insert_sf"/>
</dbReference>
<evidence type="ECO:0000256" key="3">
    <source>
        <dbReference type="ARBA" id="ARBA00022478"/>
    </source>
</evidence>
<dbReference type="RefSeq" id="XP_040762536.1">
    <property type="nucleotide sequence ID" value="XM_040904663.1"/>
</dbReference>
<dbReference type="GO" id="GO:0046983">
    <property type="term" value="F:protein dimerization activity"/>
    <property type="evidence" value="ECO:0007669"/>
    <property type="project" value="InterPro"/>
</dbReference>
<dbReference type="AlphaFoldDB" id="A0A165DFS7"/>
<dbReference type="PROSITE" id="PS00446">
    <property type="entry name" value="RNA_POL_D_30KD"/>
    <property type="match status" value="1"/>
</dbReference>
<dbReference type="InterPro" id="IPR001514">
    <property type="entry name" value="DNA-dir_RNA_pol_30-40kDasu_CS"/>
</dbReference>
<dbReference type="HAMAP" id="MF_00320">
    <property type="entry name" value="RNApol_arch_Rpo3"/>
    <property type="match status" value="1"/>
</dbReference>
<dbReference type="SUPFAM" id="SSF56553">
    <property type="entry name" value="Insert subdomain of RNA polymerase alpha subunit"/>
    <property type="match status" value="1"/>
</dbReference>
<evidence type="ECO:0000259" key="8">
    <source>
        <dbReference type="SMART" id="SM00662"/>
    </source>
</evidence>
<dbReference type="Gene3D" id="3.30.1360.10">
    <property type="entry name" value="RNA polymerase, RBP11-like subunit"/>
    <property type="match status" value="1"/>
</dbReference>
<dbReference type="Pfam" id="PF01193">
    <property type="entry name" value="RNA_pol_L"/>
    <property type="match status" value="1"/>
</dbReference>
<keyword evidence="5" id="KW-0539">Nucleus</keyword>
<dbReference type="InterPro" id="IPR033901">
    <property type="entry name" value="RNAPI/III_AC40"/>
</dbReference>
<keyword evidence="3" id="KW-0240">DNA-directed RNA polymerase</keyword>
<dbReference type="EMBL" id="KV427634">
    <property type="protein sequence ID" value="KZT04796.1"/>
    <property type="molecule type" value="Genomic_DNA"/>
</dbReference>
<dbReference type="InParanoid" id="A0A165DFS7"/>
<organism evidence="9 10">
    <name type="scientific">Laetiporus sulphureus 93-53</name>
    <dbReference type="NCBI Taxonomy" id="1314785"/>
    <lineage>
        <taxon>Eukaryota</taxon>
        <taxon>Fungi</taxon>
        <taxon>Dikarya</taxon>
        <taxon>Basidiomycota</taxon>
        <taxon>Agaricomycotina</taxon>
        <taxon>Agaricomycetes</taxon>
        <taxon>Polyporales</taxon>
        <taxon>Laetiporus</taxon>
    </lineage>
</organism>
<dbReference type="NCBIfam" id="NF001988">
    <property type="entry name" value="PRK00783.1"/>
    <property type="match status" value="1"/>
</dbReference>
<keyword evidence="4" id="KW-0804">Transcription</keyword>
<reference evidence="9 10" key="1">
    <citation type="journal article" date="2016" name="Mol. Biol. Evol.">
        <title>Comparative Genomics of Early-Diverging Mushroom-Forming Fungi Provides Insights into the Origins of Lignocellulose Decay Capabilities.</title>
        <authorList>
            <person name="Nagy L.G."/>
            <person name="Riley R."/>
            <person name="Tritt A."/>
            <person name="Adam C."/>
            <person name="Daum C."/>
            <person name="Floudas D."/>
            <person name="Sun H."/>
            <person name="Yadav J.S."/>
            <person name="Pangilinan J."/>
            <person name="Larsson K.H."/>
            <person name="Matsuura K."/>
            <person name="Barry K."/>
            <person name="Labutti K."/>
            <person name="Kuo R."/>
            <person name="Ohm R.A."/>
            <person name="Bhattacharya S.S."/>
            <person name="Shirouzu T."/>
            <person name="Yoshinaga Y."/>
            <person name="Martin F.M."/>
            <person name="Grigoriev I.V."/>
            <person name="Hibbett D.S."/>
        </authorList>
    </citation>
    <scope>NUCLEOTIDE SEQUENCE [LARGE SCALE GENOMIC DNA]</scope>
    <source>
        <strain evidence="9 10">93-53</strain>
    </source>
</reference>
<comment type="subcellular location">
    <subcellularLocation>
        <location evidence="1">Nucleus</location>
    </subcellularLocation>
</comment>
<keyword evidence="10" id="KW-1185">Reference proteome</keyword>
<dbReference type="InterPro" id="IPR050518">
    <property type="entry name" value="Rpo3/RPB3_RNA_Pol_subunit"/>
</dbReference>
<feature type="compositionally biased region" description="Low complexity" evidence="7">
    <location>
        <begin position="1"/>
        <end position="17"/>
    </location>
</feature>
<gene>
    <name evidence="9" type="ORF">LAESUDRAFT_657174</name>
</gene>
<dbReference type="FunCoup" id="A0A165DFS7">
    <property type="interactions" value="459"/>
</dbReference>
<dbReference type="CDD" id="cd07032">
    <property type="entry name" value="RNAP_I_II_AC40"/>
    <property type="match status" value="1"/>
</dbReference>
<dbReference type="GO" id="GO:0006351">
    <property type="term" value="P:DNA-templated transcription"/>
    <property type="evidence" value="ECO:0007669"/>
    <property type="project" value="InterPro"/>
</dbReference>
<dbReference type="PANTHER" id="PTHR11800:SF13">
    <property type="entry name" value="DNA-DIRECTED RNA POLYMERASES I AND III SUBUNIT RPAC1"/>
    <property type="match status" value="1"/>
</dbReference>
<evidence type="ECO:0000256" key="7">
    <source>
        <dbReference type="SAM" id="MobiDB-lite"/>
    </source>
</evidence>
<dbReference type="Proteomes" id="UP000076871">
    <property type="component" value="Unassembled WGS sequence"/>
</dbReference>
<evidence type="ECO:0000256" key="1">
    <source>
        <dbReference type="ARBA" id="ARBA00004123"/>
    </source>
</evidence>
<accession>A0A165DFS7</accession>
<dbReference type="SUPFAM" id="SSF55257">
    <property type="entry name" value="RBP11-like subunits of RNA polymerase"/>
    <property type="match status" value="1"/>
</dbReference>
<evidence type="ECO:0000256" key="5">
    <source>
        <dbReference type="ARBA" id="ARBA00023242"/>
    </source>
</evidence>
<name>A0A165DFS7_9APHY</name>
<dbReference type="GO" id="GO:0005666">
    <property type="term" value="C:RNA polymerase III complex"/>
    <property type="evidence" value="ECO:0007669"/>
    <property type="project" value="TreeGrafter"/>
</dbReference>
<feature type="domain" description="DNA-directed RNA polymerase RpoA/D/Rpb3-type" evidence="8">
    <location>
        <begin position="71"/>
        <end position="353"/>
    </location>
</feature>
<dbReference type="InterPro" id="IPR022842">
    <property type="entry name" value="RNAP_Rpo3/Rpb3/RPAC1"/>
</dbReference>
<dbReference type="GO" id="GO:0005736">
    <property type="term" value="C:RNA polymerase I complex"/>
    <property type="evidence" value="ECO:0007669"/>
    <property type="project" value="TreeGrafter"/>
</dbReference>
<evidence type="ECO:0000256" key="4">
    <source>
        <dbReference type="ARBA" id="ARBA00023163"/>
    </source>
</evidence>
<dbReference type="GO" id="GO:0003899">
    <property type="term" value="F:DNA-directed RNA polymerase activity"/>
    <property type="evidence" value="ECO:0007669"/>
    <property type="project" value="InterPro"/>
</dbReference>
<dbReference type="OrthoDB" id="270173at2759"/>
<dbReference type="GO" id="GO:0055029">
    <property type="term" value="C:nuclear DNA-directed RNA polymerase complex"/>
    <property type="evidence" value="ECO:0007669"/>
    <property type="project" value="UniProtKB-ARBA"/>
</dbReference>
<dbReference type="InterPro" id="IPR036603">
    <property type="entry name" value="RBP11-like"/>
</dbReference>
<protein>
    <recommendedName>
        <fullName evidence="2">DNA-directed RNA polymerases I and III subunit RPAC1</fullName>
    </recommendedName>
</protein>
<dbReference type="STRING" id="1314785.A0A165DFS7"/>
<evidence type="ECO:0000256" key="2">
    <source>
        <dbReference type="ARBA" id="ARBA00022083"/>
    </source>
</evidence>
<dbReference type="GO" id="GO:0003677">
    <property type="term" value="F:DNA binding"/>
    <property type="evidence" value="ECO:0007669"/>
    <property type="project" value="InterPro"/>
</dbReference>
<dbReference type="FunFam" id="2.170.120.12:FF:000003">
    <property type="entry name" value="Dna-directed rna polymerases i and iii subunit"/>
    <property type="match status" value="1"/>
</dbReference>
<dbReference type="Pfam" id="PF01000">
    <property type="entry name" value="RNA_pol_A_bac"/>
    <property type="match status" value="1"/>
</dbReference>